<feature type="domain" description="Tetrapyrrole biosynthesis uroporphyrinogen III synthase" evidence="10">
    <location>
        <begin position="23"/>
        <end position="248"/>
    </location>
</feature>
<dbReference type="InterPro" id="IPR039793">
    <property type="entry name" value="UROS/Hem4"/>
</dbReference>
<proteinExistence type="inferred from homology"/>
<dbReference type="EMBL" id="AUVB01000039">
    <property type="protein sequence ID" value="KGE04019.1"/>
    <property type="molecule type" value="Genomic_DNA"/>
</dbReference>
<gene>
    <name evidence="11" type="ORF">HRUBRA_01360</name>
</gene>
<name>A0A095WZH1_9GAMM</name>
<evidence type="ECO:0000256" key="7">
    <source>
        <dbReference type="ARBA" id="ARBA00040167"/>
    </source>
</evidence>
<evidence type="ECO:0000256" key="1">
    <source>
        <dbReference type="ARBA" id="ARBA00004772"/>
    </source>
</evidence>
<dbReference type="PANTHER" id="PTHR38042:SF1">
    <property type="entry name" value="UROPORPHYRINOGEN-III SYNTHASE, CHLOROPLASTIC"/>
    <property type="match status" value="1"/>
</dbReference>
<organism evidence="11 12">
    <name type="scientific">Pseudohaliea rubra DSM 19751</name>
    <dbReference type="NCBI Taxonomy" id="1265313"/>
    <lineage>
        <taxon>Bacteria</taxon>
        <taxon>Pseudomonadati</taxon>
        <taxon>Pseudomonadota</taxon>
        <taxon>Gammaproteobacteria</taxon>
        <taxon>Cellvibrionales</taxon>
        <taxon>Halieaceae</taxon>
        <taxon>Pseudohaliea</taxon>
    </lineage>
</organism>
<protein>
    <recommendedName>
        <fullName evidence="7 9">Uroporphyrinogen-III synthase</fullName>
        <ecNumber evidence="3 9">4.2.1.75</ecNumber>
    </recommendedName>
</protein>
<reference evidence="11 12" key="1">
    <citation type="journal article" date="2014" name="Genome Announc.">
        <title>Genome Sequence of Gammaproteobacterial Pseudohaliea rubra Type Strain DSM 19751, Isolated from Coastal Seawater of the Mediterranean Sea.</title>
        <authorList>
            <person name="Spring S."/>
            <person name="Fiebig A."/>
            <person name="Riedel T."/>
            <person name="Goker M."/>
            <person name="Klenk H.P."/>
        </authorList>
    </citation>
    <scope>NUCLEOTIDE SEQUENCE [LARGE SCALE GENOMIC DNA]</scope>
    <source>
        <strain evidence="11 12">DSM 19751</strain>
    </source>
</reference>
<dbReference type="RefSeq" id="WP_035516719.1">
    <property type="nucleotide sequence ID" value="NZ_KN234769.1"/>
</dbReference>
<dbReference type="Proteomes" id="UP000029640">
    <property type="component" value="Unassembled WGS sequence"/>
</dbReference>
<dbReference type="OrthoDB" id="9787650at2"/>
<dbReference type="AlphaFoldDB" id="A0A095WZH1"/>
<evidence type="ECO:0000256" key="5">
    <source>
        <dbReference type="ARBA" id="ARBA00023244"/>
    </source>
</evidence>
<evidence type="ECO:0000256" key="4">
    <source>
        <dbReference type="ARBA" id="ARBA00023239"/>
    </source>
</evidence>
<evidence type="ECO:0000256" key="9">
    <source>
        <dbReference type="RuleBase" id="RU366031"/>
    </source>
</evidence>
<evidence type="ECO:0000256" key="3">
    <source>
        <dbReference type="ARBA" id="ARBA00013109"/>
    </source>
</evidence>
<dbReference type="InterPro" id="IPR003754">
    <property type="entry name" value="4pyrrol_synth_uPrphyn_synth"/>
</dbReference>
<evidence type="ECO:0000256" key="6">
    <source>
        <dbReference type="ARBA" id="ARBA00037589"/>
    </source>
</evidence>
<evidence type="ECO:0000256" key="8">
    <source>
        <dbReference type="ARBA" id="ARBA00048617"/>
    </source>
</evidence>
<evidence type="ECO:0000313" key="12">
    <source>
        <dbReference type="Proteomes" id="UP000029640"/>
    </source>
</evidence>
<dbReference type="Gene3D" id="3.40.50.10090">
    <property type="match status" value="2"/>
</dbReference>
<dbReference type="GO" id="GO:0006780">
    <property type="term" value="P:uroporphyrinogen III biosynthetic process"/>
    <property type="evidence" value="ECO:0007669"/>
    <property type="project" value="UniProtKB-UniRule"/>
</dbReference>
<comment type="similarity">
    <text evidence="2 9">Belongs to the uroporphyrinogen-III synthase family.</text>
</comment>
<evidence type="ECO:0000313" key="11">
    <source>
        <dbReference type="EMBL" id="KGE04019.1"/>
    </source>
</evidence>
<dbReference type="UniPathway" id="UPA00251">
    <property type="reaction ID" value="UER00320"/>
</dbReference>
<dbReference type="SUPFAM" id="SSF69618">
    <property type="entry name" value="HemD-like"/>
    <property type="match status" value="1"/>
</dbReference>
<keyword evidence="12" id="KW-1185">Reference proteome</keyword>
<dbReference type="EC" id="4.2.1.75" evidence="3 9"/>
<dbReference type="STRING" id="1265313.HRUBRA_01360"/>
<comment type="caution">
    <text evidence="11">The sequence shown here is derived from an EMBL/GenBank/DDBJ whole genome shotgun (WGS) entry which is preliminary data.</text>
</comment>
<dbReference type="HOGENOM" id="CLU_011276_9_4_6"/>
<evidence type="ECO:0000259" key="10">
    <source>
        <dbReference type="Pfam" id="PF02602"/>
    </source>
</evidence>
<sequence>MPGPGSAPTVLVTRPAGQADSLCGRLEAAGFAVVRQPLLALEPFAGLPAAQRRLVQELDRFQHCIFISSNAVRFGLELLQRAWPRWPAGVACYAVGDSTAAALRDAGLSVRTPGADMTSEGLLALPALCAVTGQRVLIVKGEGGRQALRETLGSRGAEVEELACYRRVAPAVDGAALAERLQHDAVRLILISSGEALANLTALLKPRETHKLADITLVVPSARVAEDAVSAGWQQPVVAANAADDAMLAAAQRWRSALGESE</sequence>
<dbReference type="CDD" id="cd06578">
    <property type="entry name" value="HemD"/>
    <property type="match status" value="1"/>
</dbReference>
<dbReference type="InterPro" id="IPR036108">
    <property type="entry name" value="4pyrrol_syn_uPrphyn_synt_sf"/>
</dbReference>
<keyword evidence="5 9" id="KW-0627">Porphyrin biosynthesis</keyword>
<dbReference type="eggNOG" id="COG1587">
    <property type="taxonomic scope" value="Bacteria"/>
</dbReference>
<dbReference type="GO" id="GO:0004852">
    <property type="term" value="F:uroporphyrinogen-III synthase activity"/>
    <property type="evidence" value="ECO:0007669"/>
    <property type="project" value="UniProtKB-UniRule"/>
</dbReference>
<comment type="function">
    <text evidence="6 9">Catalyzes cyclization of the linear tetrapyrrole, hydroxymethylbilane, to the macrocyclic uroporphyrinogen III.</text>
</comment>
<keyword evidence="4 9" id="KW-0456">Lyase</keyword>
<dbReference type="PANTHER" id="PTHR38042">
    <property type="entry name" value="UROPORPHYRINOGEN-III SYNTHASE, CHLOROPLASTIC"/>
    <property type="match status" value="1"/>
</dbReference>
<accession>A0A095WZH1</accession>
<comment type="pathway">
    <text evidence="1 9">Porphyrin-containing compound metabolism; protoporphyrin-IX biosynthesis; coproporphyrinogen-III from 5-aminolevulinate: step 3/4.</text>
</comment>
<dbReference type="GO" id="GO:0006782">
    <property type="term" value="P:protoporphyrinogen IX biosynthetic process"/>
    <property type="evidence" value="ECO:0007669"/>
    <property type="project" value="UniProtKB-UniRule"/>
</dbReference>
<dbReference type="Pfam" id="PF02602">
    <property type="entry name" value="HEM4"/>
    <property type="match status" value="1"/>
</dbReference>
<evidence type="ECO:0000256" key="2">
    <source>
        <dbReference type="ARBA" id="ARBA00008133"/>
    </source>
</evidence>
<comment type="catalytic activity">
    <reaction evidence="8 9">
        <text>hydroxymethylbilane = uroporphyrinogen III + H2O</text>
        <dbReference type="Rhea" id="RHEA:18965"/>
        <dbReference type="ChEBI" id="CHEBI:15377"/>
        <dbReference type="ChEBI" id="CHEBI:57308"/>
        <dbReference type="ChEBI" id="CHEBI:57845"/>
        <dbReference type="EC" id="4.2.1.75"/>
    </reaction>
</comment>